<gene>
    <name evidence="2" type="ORF">DI640_04750</name>
</gene>
<keyword evidence="2" id="KW-0645">Protease</keyword>
<reference evidence="2 3" key="1">
    <citation type="submission" date="2017-08" db="EMBL/GenBank/DDBJ databases">
        <title>Infants hospitalized years apart are colonized by the same room-sourced microbial strains.</title>
        <authorList>
            <person name="Brooks B."/>
            <person name="Olm M.R."/>
            <person name="Firek B.A."/>
            <person name="Baker R."/>
            <person name="Thomas B.C."/>
            <person name="Morowitz M.J."/>
            <person name="Banfield J.F."/>
        </authorList>
    </citation>
    <scope>NUCLEOTIDE SEQUENCE [LARGE SCALE GENOMIC DNA]</scope>
    <source>
        <strain evidence="2">S2_018_000_R3_119</strain>
    </source>
</reference>
<feature type="transmembrane region" description="Helical" evidence="1">
    <location>
        <begin position="6"/>
        <end position="25"/>
    </location>
</feature>
<sequence length="195" mass="20847">MTGDRAAQFALYAVMLILPLSALVARRLPLKPVLKMALAWVAIFVVALLIASQRDRLSGLKTLFADQQVSGTETRIRMAEDGHFWADVDIDGVRRRMLIDSGATTTALSTATAKAAGLDSDESPFPVIISTANGDVSARTATVKRITIGTITATDLGIVTSPSFGDTDVIGMNFLSKLGSWRVENATLILTPIQE</sequence>
<dbReference type="GO" id="GO:0008233">
    <property type="term" value="F:peptidase activity"/>
    <property type="evidence" value="ECO:0007669"/>
    <property type="project" value="UniProtKB-KW"/>
</dbReference>
<evidence type="ECO:0000256" key="1">
    <source>
        <dbReference type="SAM" id="Phobius"/>
    </source>
</evidence>
<dbReference type="SUPFAM" id="SSF50630">
    <property type="entry name" value="Acid proteases"/>
    <property type="match status" value="1"/>
</dbReference>
<dbReference type="Pfam" id="PF13975">
    <property type="entry name" value="gag-asp_proteas"/>
    <property type="match status" value="1"/>
</dbReference>
<dbReference type="InterPro" id="IPR021109">
    <property type="entry name" value="Peptidase_aspartic_dom_sf"/>
</dbReference>
<keyword evidence="2" id="KW-0378">Hydrolase</keyword>
<keyword evidence="1" id="KW-0812">Transmembrane</keyword>
<feature type="transmembrane region" description="Helical" evidence="1">
    <location>
        <begin position="32"/>
        <end position="51"/>
    </location>
</feature>
<dbReference type="Gene3D" id="2.40.70.10">
    <property type="entry name" value="Acid Proteases"/>
    <property type="match status" value="1"/>
</dbReference>
<dbReference type="InterPro" id="IPR034122">
    <property type="entry name" value="Retropepsin-like_bacterial"/>
</dbReference>
<dbReference type="NCBIfam" id="TIGR02281">
    <property type="entry name" value="clan_AA_DTGA"/>
    <property type="match status" value="1"/>
</dbReference>
<dbReference type="Proteomes" id="UP000249555">
    <property type="component" value="Unassembled WGS sequence"/>
</dbReference>
<evidence type="ECO:0000313" key="2">
    <source>
        <dbReference type="EMBL" id="PZO75327.1"/>
    </source>
</evidence>
<organism evidence="2 3">
    <name type="scientific">Sphingomonas taxi</name>
    <dbReference type="NCBI Taxonomy" id="1549858"/>
    <lineage>
        <taxon>Bacteria</taxon>
        <taxon>Pseudomonadati</taxon>
        <taxon>Pseudomonadota</taxon>
        <taxon>Alphaproteobacteria</taxon>
        <taxon>Sphingomonadales</taxon>
        <taxon>Sphingomonadaceae</taxon>
        <taxon>Sphingomonas</taxon>
    </lineage>
</organism>
<comment type="caution">
    <text evidence="2">The sequence shown here is derived from an EMBL/GenBank/DDBJ whole genome shotgun (WGS) entry which is preliminary data.</text>
</comment>
<evidence type="ECO:0000313" key="3">
    <source>
        <dbReference type="Proteomes" id="UP000249555"/>
    </source>
</evidence>
<keyword evidence="1" id="KW-1133">Transmembrane helix</keyword>
<protein>
    <submittedName>
        <fullName evidence="2">TIGR02281 family clan AA aspartic protease</fullName>
    </submittedName>
</protein>
<dbReference type="AlphaFoldDB" id="A0A2W4Z1G8"/>
<name>A0A2W4Z1G8_9SPHN</name>
<dbReference type="CDD" id="cd05483">
    <property type="entry name" value="retropepsin_like_bacteria"/>
    <property type="match status" value="1"/>
</dbReference>
<dbReference type="EMBL" id="QFMX01000004">
    <property type="protein sequence ID" value="PZO75327.1"/>
    <property type="molecule type" value="Genomic_DNA"/>
</dbReference>
<dbReference type="GO" id="GO:0006508">
    <property type="term" value="P:proteolysis"/>
    <property type="evidence" value="ECO:0007669"/>
    <property type="project" value="UniProtKB-KW"/>
</dbReference>
<accession>A0A2W4Z1G8</accession>
<keyword evidence="1" id="KW-0472">Membrane</keyword>
<proteinExistence type="predicted"/>
<dbReference type="InterPro" id="IPR011969">
    <property type="entry name" value="Clan_AA_Asp_peptidase_C"/>
</dbReference>